<gene>
    <name evidence="2" type="ORF">C6I21_14205</name>
</gene>
<proteinExistence type="predicted"/>
<evidence type="ECO:0000313" key="3">
    <source>
        <dbReference type="Proteomes" id="UP000243650"/>
    </source>
</evidence>
<evidence type="ECO:0000313" key="2">
    <source>
        <dbReference type="EMBL" id="PRO64477.1"/>
    </source>
</evidence>
<evidence type="ECO:0000256" key="1">
    <source>
        <dbReference type="SAM" id="Phobius"/>
    </source>
</evidence>
<dbReference type="AlphaFoldDB" id="A0A2P6MDX0"/>
<reference evidence="2 3" key="1">
    <citation type="submission" date="2018-03" db="EMBL/GenBank/DDBJ databases">
        <title>Bacillus urumqiensis sp. nov., a moderately haloalkaliphilic bacterium isolated from a salt lake.</title>
        <authorList>
            <person name="Zhao B."/>
            <person name="Liao Z."/>
        </authorList>
    </citation>
    <scope>NUCLEOTIDE SEQUENCE [LARGE SCALE GENOMIC DNA]</scope>
    <source>
        <strain evidence="2 3">BZ-SZ-XJ18</strain>
    </source>
</reference>
<feature type="transmembrane region" description="Helical" evidence="1">
    <location>
        <begin position="71"/>
        <end position="94"/>
    </location>
</feature>
<accession>A0A2P6MDX0</accession>
<organism evidence="2 3">
    <name type="scientific">Alkalicoccus urumqiensis</name>
    <name type="common">Bacillus urumqiensis</name>
    <dbReference type="NCBI Taxonomy" id="1548213"/>
    <lineage>
        <taxon>Bacteria</taxon>
        <taxon>Bacillati</taxon>
        <taxon>Bacillota</taxon>
        <taxon>Bacilli</taxon>
        <taxon>Bacillales</taxon>
        <taxon>Bacillaceae</taxon>
        <taxon>Alkalicoccus</taxon>
    </lineage>
</organism>
<keyword evidence="1" id="KW-1133">Transmembrane helix</keyword>
<sequence>MSSFLKLNTYALIAAIAMFLMTEIMLNIYRISNVLNISITNGSVLSLLVTFLIVIIFTFVFYRLIDPFNFLFFTTTLVWLPYYLLFIYLFSILFPIENRGEIPPPITGLIIMAKLIGYPFYLGLIFQFKRRKISGAKTANKPIQQ</sequence>
<feature type="transmembrane region" description="Helical" evidence="1">
    <location>
        <begin position="106"/>
        <end position="126"/>
    </location>
</feature>
<comment type="caution">
    <text evidence="2">The sequence shown here is derived from an EMBL/GenBank/DDBJ whole genome shotgun (WGS) entry which is preliminary data.</text>
</comment>
<keyword evidence="1" id="KW-0472">Membrane</keyword>
<name>A0A2P6MDX0_ALKUR</name>
<keyword evidence="3" id="KW-1185">Reference proteome</keyword>
<feature type="transmembrane region" description="Helical" evidence="1">
    <location>
        <begin position="12"/>
        <end position="32"/>
    </location>
</feature>
<dbReference type="EMBL" id="PVNS01000015">
    <property type="protein sequence ID" value="PRO64477.1"/>
    <property type="molecule type" value="Genomic_DNA"/>
</dbReference>
<feature type="transmembrane region" description="Helical" evidence="1">
    <location>
        <begin position="44"/>
        <end position="64"/>
    </location>
</feature>
<keyword evidence="1" id="KW-0812">Transmembrane</keyword>
<protein>
    <submittedName>
        <fullName evidence="2">Uncharacterized protein</fullName>
    </submittedName>
</protein>
<dbReference type="Proteomes" id="UP000243650">
    <property type="component" value="Unassembled WGS sequence"/>
</dbReference>